<evidence type="ECO:0000313" key="1">
    <source>
        <dbReference type="EMBL" id="PKI74009.1"/>
    </source>
</evidence>
<gene>
    <name evidence="1" type="ORF">CRG98_005626</name>
</gene>
<dbReference type="AlphaFoldDB" id="A0A2I0KZY0"/>
<name>A0A2I0KZY0_PUNGR</name>
<proteinExistence type="predicted"/>
<keyword evidence="2" id="KW-1185">Reference proteome</keyword>
<accession>A0A2I0KZY0</accession>
<dbReference type="EMBL" id="PGOL01000243">
    <property type="protein sequence ID" value="PKI74009.1"/>
    <property type="molecule type" value="Genomic_DNA"/>
</dbReference>
<reference evidence="1 2" key="1">
    <citation type="submission" date="2017-11" db="EMBL/GenBank/DDBJ databases">
        <title>De-novo sequencing of pomegranate (Punica granatum L.) genome.</title>
        <authorList>
            <person name="Akparov Z."/>
            <person name="Amiraslanov A."/>
            <person name="Hajiyeva S."/>
            <person name="Abbasov M."/>
            <person name="Kaur K."/>
            <person name="Hamwieh A."/>
            <person name="Solovyev V."/>
            <person name="Salamov A."/>
            <person name="Braich B."/>
            <person name="Kosarev P."/>
            <person name="Mahmoud A."/>
            <person name="Hajiyev E."/>
            <person name="Babayeva S."/>
            <person name="Izzatullayeva V."/>
            <person name="Mammadov A."/>
            <person name="Mammadov A."/>
            <person name="Sharifova S."/>
            <person name="Ojaghi J."/>
            <person name="Eynullazada K."/>
            <person name="Bayramov B."/>
            <person name="Abdulazimova A."/>
            <person name="Shahmuradov I."/>
        </authorList>
    </citation>
    <scope>NUCLEOTIDE SEQUENCE [LARGE SCALE GENOMIC DNA]</scope>
    <source>
        <strain evidence="2">cv. AG2017</strain>
        <tissue evidence="1">Leaf</tissue>
    </source>
</reference>
<comment type="caution">
    <text evidence="1">The sequence shown here is derived from an EMBL/GenBank/DDBJ whole genome shotgun (WGS) entry which is preliminary data.</text>
</comment>
<sequence>MSLLPSTLQNDCMKLNEFPLTIIANLSIFLSAATSRERRNTKFSTETPILAKGRKESAAVSCSYPLGLGQGRERMAEGQAKVMALHNMKGDSRDWM</sequence>
<evidence type="ECO:0000313" key="2">
    <source>
        <dbReference type="Proteomes" id="UP000233551"/>
    </source>
</evidence>
<organism evidence="1 2">
    <name type="scientific">Punica granatum</name>
    <name type="common">Pomegranate</name>
    <dbReference type="NCBI Taxonomy" id="22663"/>
    <lineage>
        <taxon>Eukaryota</taxon>
        <taxon>Viridiplantae</taxon>
        <taxon>Streptophyta</taxon>
        <taxon>Embryophyta</taxon>
        <taxon>Tracheophyta</taxon>
        <taxon>Spermatophyta</taxon>
        <taxon>Magnoliopsida</taxon>
        <taxon>eudicotyledons</taxon>
        <taxon>Gunneridae</taxon>
        <taxon>Pentapetalae</taxon>
        <taxon>rosids</taxon>
        <taxon>malvids</taxon>
        <taxon>Myrtales</taxon>
        <taxon>Lythraceae</taxon>
        <taxon>Punica</taxon>
    </lineage>
</organism>
<protein>
    <submittedName>
        <fullName evidence="1">Uncharacterized protein</fullName>
    </submittedName>
</protein>
<dbReference type="Proteomes" id="UP000233551">
    <property type="component" value="Unassembled WGS sequence"/>
</dbReference>